<dbReference type="AlphaFoldDB" id="A0A380S7H2"/>
<evidence type="ECO:0000313" key="9">
    <source>
        <dbReference type="Proteomes" id="UP000255423"/>
    </source>
</evidence>
<gene>
    <name evidence="8" type="ORF">SAMN05661053_2387</name>
</gene>
<name>A0A380S7H2_FIBSU</name>
<feature type="transmembrane region" description="Helical" evidence="7">
    <location>
        <begin position="41"/>
        <end position="58"/>
    </location>
</feature>
<comment type="subcellular location">
    <subcellularLocation>
        <location evidence="1">Cell membrane</location>
        <topology evidence="1">Multi-pass membrane protein</topology>
    </subcellularLocation>
</comment>
<feature type="transmembrane region" description="Helical" evidence="7">
    <location>
        <begin position="367"/>
        <end position="397"/>
    </location>
</feature>
<feature type="transmembrane region" description="Helical" evidence="7">
    <location>
        <begin position="417"/>
        <end position="439"/>
    </location>
</feature>
<dbReference type="PANTHER" id="PTHR30250:SF10">
    <property type="entry name" value="LIPOPOLYSACCHARIDE BIOSYNTHESIS PROTEIN WZXC"/>
    <property type="match status" value="1"/>
</dbReference>
<dbReference type="GO" id="GO:0005886">
    <property type="term" value="C:plasma membrane"/>
    <property type="evidence" value="ECO:0007669"/>
    <property type="project" value="UniProtKB-SubCell"/>
</dbReference>
<dbReference type="EMBL" id="UHJL01000003">
    <property type="protein sequence ID" value="SUQ24973.1"/>
    <property type="molecule type" value="Genomic_DNA"/>
</dbReference>
<proteinExistence type="inferred from homology"/>
<reference evidence="8 9" key="1">
    <citation type="submission" date="2017-08" db="EMBL/GenBank/DDBJ databases">
        <authorList>
            <person name="de Groot N.N."/>
        </authorList>
    </citation>
    <scope>NUCLEOTIDE SEQUENCE [LARGE SCALE GENOMIC DNA]</scope>
    <source>
        <strain evidence="8 9">HM2</strain>
    </source>
</reference>
<dbReference type="Proteomes" id="UP000255423">
    <property type="component" value="Unassembled WGS sequence"/>
</dbReference>
<protein>
    <submittedName>
        <fullName evidence="8">Membrane protein involved in the export of O-antigen and teichoic acid</fullName>
    </submittedName>
</protein>
<keyword evidence="6 7" id="KW-0472">Membrane</keyword>
<evidence type="ECO:0000256" key="2">
    <source>
        <dbReference type="ARBA" id="ARBA00007430"/>
    </source>
</evidence>
<dbReference type="RefSeq" id="WP_109573304.1">
    <property type="nucleotide sequence ID" value="NZ_UHJL01000003.1"/>
</dbReference>
<evidence type="ECO:0000256" key="6">
    <source>
        <dbReference type="ARBA" id="ARBA00023136"/>
    </source>
</evidence>
<feature type="transmembrane region" description="Helical" evidence="7">
    <location>
        <begin position="12"/>
        <end position="35"/>
    </location>
</feature>
<evidence type="ECO:0000256" key="3">
    <source>
        <dbReference type="ARBA" id="ARBA00022475"/>
    </source>
</evidence>
<dbReference type="InterPro" id="IPR050833">
    <property type="entry name" value="Poly_Biosynth_Transport"/>
</dbReference>
<feature type="transmembrane region" description="Helical" evidence="7">
    <location>
        <begin position="79"/>
        <end position="103"/>
    </location>
</feature>
<sequence>MSLKSSVVTSLVWKFLERIGTQGVSFVVAILLARLLSPKDFGLVALVTVFVSVANVFVQSGLNTALIQKKDADDLDFSTVFFSCLALALILYAGLFFGAPLIARFYNNQMELVPVVRVLGLMLPLGALNSIQEAYVARHMMFKKLFYRSVGAVIPAGIIGVLCAFYGLGVWSLVVQQILNAVLICIIMWFTVKWRPSFSFSFQRWKGLFSFGWKLLCSAVLDTFYRNLRDLVIGKMFTPADLGFYNRGDQFPKIIITNINTSIQSVLLPSLSSVQDDRERLKSLARRSIKLSSFLILPMMAGLAAVAEPLTLVVLGERWLPAVPFIQICCFSYAFWPIHTTNLSAINAVGRSDVFLKLEIVKKGYELAVLVIVIYAFCSPVGIAMSAAITAPLGSFVNAYPNKKLLNYGFVEQMKDVAPPFILSAIMGACVYFAGCFMMEKMWVSLILLLIILCLFGFLVYLGLAMLFRIESLDYIMKNAKDLLRKKGFLK</sequence>
<feature type="transmembrane region" description="Helical" evidence="7">
    <location>
        <begin position="145"/>
        <end position="168"/>
    </location>
</feature>
<evidence type="ECO:0000256" key="4">
    <source>
        <dbReference type="ARBA" id="ARBA00022692"/>
    </source>
</evidence>
<comment type="similarity">
    <text evidence="2">Belongs to the polysaccharide synthase family.</text>
</comment>
<feature type="transmembrane region" description="Helical" evidence="7">
    <location>
        <begin position="174"/>
        <end position="192"/>
    </location>
</feature>
<feature type="transmembrane region" description="Helical" evidence="7">
    <location>
        <begin position="319"/>
        <end position="336"/>
    </location>
</feature>
<feature type="transmembrane region" description="Helical" evidence="7">
    <location>
        <begin position="288"/>
        <end position="307"/>
    </location>
</feature>
<evidence type="ECO:0000256" key="1">
    <source>
        <dbReference type="ARBA" id="ARBA00004651"/>
    </source>
</evidence>
<evidence type="ECO:0000256" key="5">
    <source>
        <dbReference type="ARBA" id="ARBA00022989"/>
    </source>
</evidence>
<evidence type="ECO:0000313" key="8">
    <source>
        <dbReference type="EMBL" id="SUQ24973.1"/>
    </source>
</evidence>
<feature type="transmembrane region" description="Helical" evidence="7">
    <location>
        <begin position="446"/>
        <end position="468"/>
    </location>
</feature>
<accession>A0A380S7H2</accession>
<keyword evidence="4 7" id="KW-0812">Transmembrane</keyword>
<dbReference type="CDD" id="cd13127">
    <property type="entry name" value="MATE_tuaB_like"/>
    <property type="match status" value="1"/>
</dbReference>
<evidence type="ECO:0000256" key="7">
    <source>
        <dbReference type="SAM" id="Phobius"/>
    </source>
</evidence>
<keyword evidence="3" id="KW-1003">Cell membrane</keyword>
<dbReference type="Pfam" id="PF13440">
    <property type="entry name" value="Polysacc_synt_3"/>
    <property type="match status" value="1"/>
</dbReference>
<keyword evidence="5 7" id="KW-1133">Transmembrane helix</keyword>
<organism evidence="8 9">
    <name type="scientific">Fibrobacter succinogenes</name>
    <name type="common">Bacteroides succinogenes</name>
    <dbReference type="NCBI Taxonomy" id="833"/>
    <lineage>
        <taxon>Bacteria</taxon>
        <taxon>Pseudomonadati</taxon>
        <taxon>Fibrobacterota</taxon>
        <taxon>Fibrobacteria</taxon>
        <taxon>Fibrobacterales</taxon>
        <taxon>Fibrobacteraceae</taxon>
        <taxon>Fibrobacter</taxon>
    </lineage>
</organism>
<dbReference type="PANTHER" id="PTHR30250">
    <property type="entry name" value="PST FAMILY PREDICTED COLANIC ACID TRANSPORTER"/>
    <property type="match status" value="1"/>
</dbReference>